<feature type="domain" description="N-acetyltransferase" evidence="1">
    <location>
        <begin position="65"/>
        <end position="161"/>
    </location>
</feature>
<dbReference type="CDD" id="cd04301">
    <property type="entry name" value="NAT_SF"/>
    <property type="match status" value="1"/>
</dbReference>
<organism evidence="2 3">
    <name type="scientific">Prosthecochloris marina</name>
    <dbReference type="NCBI Taxonomy" id="2017681"/>
    <lineage>
        <taxon>Bacteria</taxon>
        <taxon>Pseudomonadati</taxon>
        <taxon>Chlorobiota</taxon>
        <taxon>Chlorobiia</taxon>
        <taxon>Chlorobiales</taxon>
        <taxon>Chlorobiaceae</taxon>
        <taxon>Prosthecochloris</taxon>
    </lineage>
</organism>
<keyword evidence="3" id="KW-1185">Reference proteome</keyword>
<reference evidence="3" key="1">
    <citation type="submission" date="2017-10" db="EMBL/GenBank/DDBJ databases">
        <authorList>
            <person name="Gaisin V.A."/>
            <person name="Rysina M.S."/>
            <person name="Grouzdev D.S."/>
        </authorList>
    </citation>
    <scope>NUCLEOTIDE SEQUENCE [LARGE SCALE GENOMIC DNA]</scope>
    <source>
        <strain evidence="3">V1</strain>
    </source>
</reference>
<dbReference type="SUPFAM" id="SSF55729">
    <property type="entry name" value="Acyl-CoA N-acyltransferases (Nat)"/>
    <property type="match status" value="1"/>
</dbReference>
<protein>
    <recommendedName>
        <fullName evidence="1">N-acetyltransferase domain-containing protein</fullName>
    </recommendedName>
</protein>
<dbReference type="OrthoDB" id="9800604at2"/>
<dbReference type="Gene3D" id="3.40.630.30">
    <property type="match status" value="1"/>
</dbReference>
<dbReference type="AlphaFoldDB" id="A0A317T8A3"/>
<evidence type="ECO:0000313" key="2">
    <source>
        <dbReference type="EMBL" id="PWW81646.1"/>
    </source>
</evidence>
<dbReference type="InterPro" id="IPR016181">
    <property type="entry name" value="Acyl_CoA_acyltransferase"/>
</dbReference>
<name>A0A317T8A3_9CHLB</name>
<proteinExistence type="predicted"/>
<dbReference type="GO" id="GO:0016747">
    <property type="term" value="F:acyltransferase activity, transferring groups other than amino-acyl groups"/>
    <property type="evidence" value="ECO:0007669"/>
    <property type="project" value="InterPro"/>
</dbReference>
<dbReference type="Pfam" id="PF00583">
    <property type="entry name" value="Acetyltransf_1"/>
    <property type="match status" value="1"/>
</dbReference>
<comment type="caution">
    <text evidence="2">The sequence shown here is derived from an EMBL/GenBank/DDBJ whole genome shotgun (WGS) entry which is preliminary data.</text>
</comment>
<evidence type="ECO:0000313" key="3">
    <source>
        <dbReference type="Proteomes" id="UP000246278"/>
    </source>
</evidence>
<evidence type="ECO:0000259" key="1">
    <source>
        <dbReference type="Pfam" id="PF00583"/>
    </source>
</evidence>
<dbReference type="InterPro" id="IPR000182">
    <property type="entry name" value="GNAT_dom"/>
</dbReference>
<dbReference type="Proteomes" id="UP000246278">
    <property type="component" value="Unassembled WGS sequence"/>
</dbReference>
<gene>
    <name evidence="2" type="ORF">CR164_09575</name>
</gene>
<sequence>MNMASVTSRQVMKNGMPYEICLCIDPETKHTAEFLKDQITSAIKSMSSRSRWLRFASPLNRLSDKQLDYLTNLDGKNRMAWCALIHEKNQEKGIGLSRYVKLTEENNVAEFAVTVVDEFQGQGVGYALLKKLIGSAMDNGITILRGYLHPDNKRMLALCKRLSASISIENTVCIKADIPVSGD</sequence>
<dbReference type="EMBL" id="PDNZ01000006">
    <property type="protein sequence ID" value="PWW81646.1"/>
    <property type="molecule type" value="Genomic_DNA"/>
</dbReference>
<accession>A0A317T8A3</accession>